<sequence length="157" mass="18368">MWKQALSALSDQQLDGLFKFCIDRCMNGNPWPPELSDVIVALSDDSVKQNPFGIPFDVMLNDWKRYCRDRGMYDSAEMYPYRHHVQYWIFTDIRRKMIDLRMTEPEVEKALKKSLLEWSEKVAAGGKIPKPTLSLADKSKPRPAWMDLIEKGKQRTQ</sequence>
<accession>A0AAV3M055</accession>
<evidence type="ECO:0000313" key="1">
    <source>
        <dbReference type="EMBL" id="EUD09175.1"/>
    </source>
</evidence>
<organism evidence="1 2">
    <name type="scientific">Providencia alcalifaciens 205/92</name>
    <dbReference type="NCBI Taxonomy" id="1256988"/>
    <lineage>
        <taxon>Bacteria</taxon>
        <taxon>Pseudomonadati</taxon>
        <taxon>Pseudomonadota</taxon>
        <taxon>Gammaproteobacteria</taxon>
        <taxon>Enterobacterales</taxon>
        <taxon>Morganellaceae</taxon>
        <taxon>Providencia</taxon>
    </lineage>
</organism>
<dbReference type="GO" id="GO:0006270">
    <property type="term" value="P:DNA replication initiation"/>
    <property type="evidence" value="ECO:0007669"/>
    <property type="project" value="InterPro"/>
</dbReference>
<gene>
    <name evidence="1" type="ORF">HMPREF1563_3321</name>
</gene>
<dbReference type="EMBL" id="JALD01000084">
    <property type="protein sequence ID" value="EUD09175.1"/>
    <property type="molecule type" value="Genomic_DNA"/>
</dbReference>
<dbReference type="Pfam" id="PF06992">
    <property type="entry name" value="Phage_lambda_P"/>
    <property type="match status" value="1"/>
</dbReference>
<protein>
    <submittedName>
        <fullName evidence="1">Replication protein P domain protein</fullName>
    </submittedName>
</protein>
<dbReference type="RefSeq" id="WP_036964083.1">
    <property type="nucleotide sequence ID" value="NZ_JALD01000084.1"/>
</dbReference>
<dbReference type="AlphaFoldDB" id="A0AAV3M055"/>
<dbReference type="Proteomes" id="UP000022311">
    <property type="component" value="Unassembled WGS sequence"/>
</dbReference>
<comment type="caution">
    <text evidence="1">The sequence shown here is derived from an EMBL/GenBank/DDBJ whole genome shotgun (WGS) entry which is preliminary data.</text>
</comment>
<proteinExistence type="predicted"/>
<reference evidence="1 2" key="1">
    <citation type="submission" date="2014-01" db="EMBL/GenBank/DDBJ databases">
        <authorList>
            <person name="Durkin A.S."/>
            <person name="McCorrison J."/>
            <person name="Torralba M."/>
            <person name="Gillis M."/>
            <person name="Haft D.H."/>
            <person name="Methe B."/>
            <person name="Sutton G."/>
            <person name="Nelson K.E."/>
        </authorList>
    </citation>
    <scope>NUCLEOTIDE SEQUENCE [LARGE SCALE GENOMIC DNA]</scope>
    <source>
        <strain evidence="1 2">205/92</strain>
    </source>
</reference>
<dbReference type="InterPro" id="IPR009731">
    <property type="entry name" value="P-like"/>
</dbReference>
<evidence type="ECO:0000313" key="2">
    <source>
        <dbReference type="Proteomes" id="UP000022311"/>
    </source>
</evidence>
<name>A0AAV3M055_9GAMM</name>